<name>A0A382F9S7_9ZZZZ</name>
<dbReference type="PANTHER" id="PTHR43048:SF3">
    <property type="entry name" value="METHYLMALONYL-COA EPIMERASE, MITOCHONDRIAL"/>
    <property type="match status" value="1"/>
</dbReference>
<comment type="similarity">
    <text evidence="1">Belongs to the methylmalonyl-CoA epimerase family.</text>
</comment>
<gene>
    <name evidence="4" type="ORF">METZ01_LOCUS211928</name>
</gene>
<dbReference type="SUPFAM" id="SSF54593">
    <property type="entry name" value="Glyoxalase/Bleomycin resistance protein/Dihydroxybiphenyl dioxygenase"/>
    <property type="match status" value="1"/>
</dbReference>
<dbReference type="EMBL" id="UINC01048490">
    <property type="protein sequence ID" value="SVB59074.1"/>
    <property type="molecule type" value="Genomic_DNA"/>
</dbReference>
<evidence type="ECO:0000313" key="4">
    <source>
        <dbReference type="EMBL" id="SVB59074.1"/>
    </source>
</evidence>
<dbReference type="InterPro" id="IPR037523">
    <property type="entry name" value="VOC_core"/>
</dbReference>
<dbReference type="GO" id="GO:0004493">
    <property type="term" value="F:methylmalonyl-CoA epimerase activity"/>
    <property type="evidence" value="ECO:0007669"/>
    <property type="project" value="TreeGrafter"/>
</dbReference>
<proteinExistence type="inferred from homology"/>
<reference evidence="4" key="1">
    <citation type="submission" date="2018-05" db="EMBL/GenBank/DDBJ databases">
        <authorList>
            <person name="Lanie J.A."/>
            <person name="Ng W.-L."/>
            <person name="Kazmierczak K.M."/>
            <person name="Andrzejewski T.M."/>
            <person name="Davidsen T.M."/>
            <person name="Wayne K.J."/>
            <person name="Tettelin H."/>
            <person name="Glass J.I."/>
            <person name="Rusch D."/>
            <person name="Podicherti R."/>
            <person name="Tsui H.-C.T."/>
            <person name="Winkler M.E."/>
        </authorList>
    </citation>
    <scope>NUCLEOTIDE SEQUENCE</scope>
</reference>
<evidence type="ECO:0000256" key="2">
    <source>
        <dbReference type="ARBA" id="ARBA00022723"/>
    </source>
</evidence>
<dbReference type="PANTHER" id="PTHR43048">
    <property type="entry name" value="METHYLMALONYL-COA EPIMERASE"/>
    <property type="match status" value="1"/>
</dbReference>
<dbReference type="InterPro" id="IPR017515">
    <property type="entry name" value="MeMalonyl-CoA_epimerase"/>
</dbReference>
<evidence type="ECO:0000259" key="3">
    <source>
        <dbReference type="PROSITE" id="PS51819"/>
    </source>
</evidence>
<keyword evidence="2" id="KW-0479">Metal-binding</keyword>
<dbReference type="InterPro" id="IPR029068">
    <property type="entry name" value="Glyas_Bleomycin-R_OHBP_Dase"/>
</dbReference>
<accession>A0A382F9S7</accession>
<organism evidence="4">
    <name type="scientific">marine metagenome</name>
    <dbReference type="NCBI Taxonomy" id="408172"/>
    <lineage>
        <taxon>unclassified sequences</taxon>
        <taxon>metagenomes</taxon>
        <taxon>ecological metagenomes</taxon>
    </lineage>
</organism>
<dbReference type="GO" id="GO:0046872">
    <property type="term" value="F:metal ion binding"/>
    <property type="evidence" value="ECO:0007669"/>
    <property type="project" value="UniProtKB-KW"/>
</dbReference>
<protein>
    <recommendedName>
        <fullName evidence="3">VOC domain-containing protein</fullName>
    </recommendedName>
</protein>
<dbReference type="Gene3D" id="3.10.180.10">
    <property type="entry name" value="2,3-Dihydroxybiphenyl 1,2-Dioxygenase, domain 1"/>
    <property type="match status" value="1"/>
</dbReference>
<dbReference type="InterPro" id="IPR051785">
    <property type="entry name" value="MMCE/EMCE_epimerase"/>
</dbReference>
<evidence type="ECO:0000256" key="1">
    <source>
        <dbReference type="ARBA" id="ARBA00009308"/>
    </source>
</evidence>
<sequence>VNNESTCSARHINHVCIAVLDIEETLEFYENLFGVTRSGEIETIEDQGVKAALVRVGASQLEFIQPIDNENGVAKFIDRKGEGVHHICFEVDNLESKLKDLDLAGVQLIDKEPRDGLSGTIGFIHPKATRGVLIELVDQKTARR</sequence>
<dbReference type="Pfam" id="PF13669">
    <property type="entry name" value="Glyoxalase_4"/>
    <property type="match status" value="1"/>
</dbReference>
<dbReference type="PROSITE" id="PS51819">
    <property type="entry name" value="VOC"/>
    <property type="match status" value="1"/>
</dbReference>
<dbReference type="NCBIfam" id="TIGR03081">
    <property type="entry name" value="metmalonyl_epim"/>
    <property type="match status" value="1"/>
</dbReference>
<feature type="non-terminal residue" evidence="4">
    <location>
        <position position="1"/>
    </location>
</feature>
<dbReference type="CDD" id="cd07249">
    <property type="entry name" value="MMCE"/>
    <property type="match status" value="1"/>
</dbReference>
<dbReference type="AlphaFoldDB" id="A0A382F9S7"/>
<feature type="domain" description="VOC" evidence="3">
    <location>
        <begin position="11"/>
        <end position="139"/>
    </location>
</feature>
<dbReference type="GO" id="GO:0046491">
    <property type="term" value="P:L-methylmalonyl-CoA metabolic process"/>
    <property type="evidence" value="ECO:0007669"/>
    <property type="project" value="TreeGrafter"/>
</dbReference>